<organism evidence="1 2">
    <name type="scientific">Rathayibacter toxicus</name>
    <dbReference type="NCBI Taxonomy" id="145458"/>
    <lineage>
        <taxon>Bacteria</taxon>
        <taxon>Bacillati</taxon>
        <taxon>Actinomycetota</taxon>
        <taxon>Actinomycetes</taxon>
        <taxon>Micrococcales</taxon>
        <taxon>Microbacteriaceae</taxon>
        <taxon>Rathayibacter</taxon>
    </lineage>
</organism>
<dbReference type="PATRIC" id="fig|145458.7.peg.887"/>
<dbReference type="InterPro" id="IPR044668">
    <property type="entry name" value="PuuD-like"/>
</dbReference>
<dbReference type="KEGG" id="rtx:TI83_03845"/>
<dbReference type="AlphaFoldDB" id="A0A0C5BE73"/>
<dbReference type="KEGG" id="rtc:APU90_02625"/>
<dbReference type="GO" id="GO:0006598">
    <property type="term" value="P:polyamine catabolic process"/>
    <property type="evidence" value="ECO:0007669"/>
    <property type="project" value="TreeGrafter"/>
</dbReference>
<gene>
    <name evidence="1" type="ORF">VT73_04870</name>
</gene>
<dbReference type="Proteomes" id="UP000052979">
    <property type="component" value="Unassembled WGS sequence"/>
</dbReference>
<protein>
    <submittedName>
        <fullName evidence="1">Uncharacterized protein</fullName>
    </submittedName>
</protein>
<sequence>MSRSLAIVDVAHVRPGREEYHAFIELLNGRLQDAAREFGWQVKRFAAEEMGAARLLERTSGADAIMVPGGEDIAPEYYGARRGYPAEGPHAERADVAQIALVHRALADGTPLLGICRGLHVINVALGGTLVQDLGPESSHVNADAPVPERMQRHNVEVVADSALAQLVGAGSLVVQSAHHQAVDVVAPGLRVVARASDGVVEAVEHSHAPILGVQWHSEALDAPEGQLAPFLHGFLGGRARRLTLPREQLCR</sequence>
<evidence type="ECO:0000313" key="1">
    <source>
        <dbReference type="EMBL" id="KKM46351.1"/>
    </source>
</evidence>
<accession>A0A0C5BE73</accession>
<dbReference type="SUPFAM" id="SSF52317">
    <property type="entry name" value="Class I glutamine amidotransferase-like"/>
    <property type="match status" value="1"/>
</dbReference>
<dbReference type="GO" id="GO:0033969">
    <property type="term" value="F:gamma-glutamyl-gamma-aminobutyrate hydrolase activity"/>
    <property type="evidence" value="ECO:0007669"/>
    <property type="project" value="TreeGrafter"/>
</dbReference>
<dbReference type="InterPro" id="IPR011697">
    <property type="entry name" value="Peptidase_C26"/>
</dbReference>
<dbReference type="Pfam" id="PF07722">
    <property type="entry name" value="Peptidase_C26"/>
    <property type="match status" value="1"/>
</dbReference>
<dbReference type="InterPro" id="IPR029062">
    <property type="entry name" value="Class_I_gatase-like"/>
</dbReference>
<dbReference type="GO" id="GO:0005829">
    <property type="term" value="C:cytosol"/>
    <property type="evidence" value="ECO:0007669"/>
    <property type="project" value="TreeGrafter"/>
</dbReference>
<keyword evidence="2" id="KW-1185">Reference proteome</keyword>
<dbReference type="Gene3D" id="3.40.50.880">
    <property type="match status" value="1"/>
</dbReference>
<dbReference type="PANTHER" id="PTHR43235">
    <property type="entry name" value="GLUTAMINE AMIDOTRANSFERASE PB2B2.05-RELATED"/>
    <property type="match status" value="1"/>
</dbReference>
<dbReference type="GeneID" id="93667595"/>
<evidence type="ECO:0000313" key="2">
    <source>
        <dbReference type="Proteomes" id="UP000052979"/>
    </source>
</evidence>
<proteinExistence type="predicted"/>
<dbReference type="PROSITE" id="PS51273">
    <property type="entry name" value="GATASE_TYPE_1"/>
    <property type="match status" value="1"/>
</dbReference>
<dbReference type="RefSeq" id="WP_042733928.1">
    <property type="nucleotide sequence ID" value="NZ_CP010848.1"/>
</dbReference>
<dbReference type="EMBL" id="LBFI01000024">
    <property type="protein sequence ID" value="KKM46351.1"/>
    <property type="molecule type" value="Genomic_DNA"/>
</dbReference>
<comment type="caution">
    <text evidence="1">The sequence shown here is derived from an EMBL/GenBank/DDBJ whole genome shotgun (WGS) entry which is preliminary data.</text>
</comment>
<dbReference type="eggNOG" id="COG2071">
    <property type="taxonomic scope" value="Bacteria"/>
</dbReference>
<name>A0A0C5BE73_9MICO</name>
<dbReference type="PANTHER" id="PTHR43235:SF1">
    <property type="entry name" value="GLUTAMINE AMIDOTRANSFERASE PB2B2.05-RELATED"/>
    <property type="match status" value="1"/>
</dbReference>
<reference evidence="1 2" key="1">
    <citation type="submission" date="2015-04" db="EMBL/GenBank/DDBJ databases">
        <title>Draft genome sequence of Rathayibacter toxicus strain FH-142 (AKA 70134 or CS 32), a Western Australian isolate.</title>
        <authorList>
            <consortium name="Consortium for Microbial Forensics and Genomics (microFORGE)"/>
            <person name="Knight B.M."/>
            <person name="Roberts D.P."/>
            <person name="Lin D."/>
            <person name="Hari K."/>
            <person name="Fletcher J."/>
            <person name="Melcher U."/>
            <person name="Blagden T."/>
            <person name="Luster D.G."/>
            <person name="Sechler A.J."/>
            <person name="Schneider W.L."/>
            <person name="Winegar R.A."/>
        </authorList>
    </citation>
    <scope>NUCLEOTIDE SEQUENCE [LARGE SCALE GENOMIC DNA]</scope>
    <source>
        <strain evidence="1 2">FH142</strain>
    </source>
</reference>